<name>A0ABR5BKF2_9TREE</name>
<gene>
    <name evidence="2" type="ORF">I306_06900</name>
</gene>
<feature type="region of interest" description="Disordered" evidence="1">
    <location>
        <begin position="27"/>
        <end position="59"/>
    </location>
</feature>
<proteinExistence type="predicted"/>
<keyword evidence="3" id="KW-1185">Reference proteome</keyword>
<feature type="compositionally biased region" description="Basic and acidic residues" evidence="1">
    <location>
        <begin position="45"/>
        <end position="59"/>
    </location>
</feature>
<feature type="compositionally biased region" description="Polar residues" evidence="1">
    <location>
        <begin position="177"/>
        <end position="196"/>
    </location>
</feature>
<evidence type="ECO:0000313" key="3">
    <source>
        <dbReference type="Proteomes" id="UP000054272"/>
    </source>
</evidence>
<reference evidence="2 3" key="1">
    <citation type="submission" date="2015-01" db="EMBL/GenBank/DDBJ databases">
        <title>The Genome Sequence of Cryptococcus gattii EJB2.</title>
        <authorList>
            <consortium name="The Broad Institute Genomics Platform"/>
            <person name="Cuomo C."/>
            <person name="Litvintseva A."/>
            <person name="Chen Y."/>
            <person name="Heitman J."/>
            <person name="Sun S."/>
            <person name="Springer D."/>
            <person name="Dromer F."/>
            <person name="Young S."/>
            <person name="Zeng Q."/>
            <person name="Gargeya S."/>
            <person name="Abouelleil A."/>
            <person name="Alvarado L."/>
            <person name="Chapman S.B."/>
            <person name="Gainer-Dewar J."/>
            <person name="Goldberg J."/>
            <person name="Griggs A."/>
            <person name="Gujja S."/>
            <person name="Hansen M."/>
            <person name="Howarth C."/>
            <person name="Imamovic A."/>
            <person name="Larimer J."/>
            <person name="Murphy C."/>
            <person name="Naylor J."/>
            <person name="Pearson M."/>
            <person name="Priest M."/>
            <person name="Roberts A."/>
            <person name="Saif S."/>
            <person name="Shea T."/>
            <person name="Sykes S."/>
            <person name="Wortman J."/>
            <person name="Nusbaum C."/>
            <person name="Birren B."/>
        </authorList>
    </citation>
    <scope>NUCLEOTIDE SEQUENCE [LARGE SCALE GENOMIC DNA]</scope>
    <source>
        <strain evidence="2 3">EJB2</strain>
    </source>
</reference>
<dbReference type="EMBL" id="KN848819">
    <property type="protein sequence ID" value="KIR76127.1"/>
    <property type="molecule type" value="Genomic_DNA"/>
</dbReference>
<feature type="region of interest" description="Disordered" evidence="1">
    <location>
        <begin position="172"/>
        <end position="212"/>
    </location>
</feature>
<accession>A0ABR5BKF2</accession>
<evidence type="ECO:0000256" key="1">
    <source>
        <dbReference type="SAM" id="MobiDB-lite"/>
    </source>
</evidence>
<sequence length="212" mass="24119">MTFTRTTAQFTSDSPLTPLSFPSDSDFHLSPVPSSHQAFPKRSNSPRDDPILYDPHPKNKDRPYPLSLIPFDLNELYEASANLAICSYDEACKVDYLGEDWADPYKNKAIDEGQTFDDNYVRRYLDRFIQKNPKMSAANFSHQANLKAVFYSRKDKEWAKLDMVDEYRRQTGRTLGVPSQSQASSKSQNDGATTPDASLIGYVKDSSLLRER</sequence>
<protein>
    <recommendedName>
        <fullName evidence="4">ASX DEUBAD domain-containing protein</fullName>
    </recommendedName>
</protein>
<dbReference type="Proteomes" id="UP000054272">
    <property type="component" value="Unassembled WGS sequence"/>
</dbReference>
<evidence type="ECO:0008006" key="4">
    <source>
        <dbReference type="Google" id="ProtNLM"/>
    </source>
</evidence>
<organism evidence="2 3">
    <name type="scientific">Cryptococcus gattii EJB2</name>
    <dbReference type="NCBI Taxonomy" id="1296103"/>
    <lineage>
        <taxon>Eukaryota</taxon>
        <taxon>Fungi</taxon>
        <taxon>Dikarya</taxon>
        <taxon>Basidiomycota</taxon>
        <taxon>Agaricomycotina</taxon>
        <taxon>Tremellomycetes</taxon>
        <taxon>Tremellales</taxon>
        <taxon>Cryptococcaceae</taxon>
        <taxon>Cryptococcus</taxon>
        <taxon>Cryptococcus gattii species complex</taxon>
    </lineage>
</organism>
<evidence type="ECO:0000313" key="2">
    <source>
        <dbReference type="EMBL" id="KIR76127.1"/>
    </source>
</evidence>